<evidence type="ECO:0000256" key="4">
    <source>
        <dbReference type="ARBA" id="ARBA00023136"/>
    </source>
</evidence>
<dbReference type="Proteomes" id="UP001221757">
    <property type="component" value="Unassembled WGS sequence"/>
</dbReference>
<keyword evidence="5" id="KW-0949">S-adenosyl-L-methionine</keyword>
<keyword evidence="7" id="KW-1185">Reference proteome</keyword>
<feature type="transmembrane region" description="Helical" evidence="5">
    <location>
        <begin position="150"/>
        <end position="171"/>
    </location>
</feature>
<gene>
    <name evidence="6" type="ORF">B0H17DRAFT_1159595</name>
</gene>
<dbReference type="GO" id="GO:0004671">
    <property type="term" value="F:protein C-terminal S-isoprenylcysteine carboxyl O-methyltransferase activity"/>
    <property type="evidence" value="ECO:0007669"/>
    <property type="project" value="UniProtKB-EC"/>
</dbReference>
<evidence type="ECO:0000313" key="7">
    <source>
        <dbReference type="Proteomes" id="UP001221757"/>
    </source>
</evidence>
<reference evidence="6" key="1">
    <citation type="submission" date="2023-03" db="EMBL/GenBank/DDBJ databases">
        <title>Massive genome expansion in bonnet fungi (Mycena s.s.) driven by repeated elements and novel gene families across ecological guilds.</title>
        <authorList>
            <consortium name="Lawrence Berkeley National Laboratory"/>
            <person name="Harder C.B."/>
            <person name="Miyauchi S."/>
            <person name="Viragh M."/>
            <person name="Kuo A."/>
            <person name="Thoen E."/>
            <person name="Andreopoulos B."/>
            <person name="Lu D."/>
            <person name="Skrede I."/>
            <person name="Drula E."/>
            <person name="Henrissat B."/>
            <person name="Morin E."/>
            <person name="Kohler A."/>
            <person name="Barry K."/>
            <person name="LaButti K."/>
            <person name="Morin E."/>
            <person name="Salamov A."/>
            <person name="Lipzen A."/>
            <person name="Mereny Z."/>
            <person name="Hegedus B."/>
            <person name="Baldrian P."/>
            <person name="Stursova M."/>
            <person name="Weitz H."/>
            <person name="Taylor A."/>
            <person name="Grigoriev I.V."/>
            <person name="Nagy L.G."/>
            <person name="Martin F."/>
            <person name="Kauserud H."/>
        </authorList>
    </citation>
    <scope>NUCLEOTIDE SEQUENCE</scope>
    <source>
        <strain evidence="6">CBHHK067</strain>
    </source>
</reference>
<feature type="transmembrane region" description="Helical" evidence="5">
    <location>
        <begin position="90"/>
        <end position="113"/>
    </location>
</feature>
<dbReference type="GO" id="GO:0032259">
    <property type="term" value="P:methylation"/>
    <property type="evidence" value="ECO:0007669"/>
    <property type="project" value="UniProtKB-KW"/>
</dbReference>
<evidence type="ECO:0000256" key="2">
    <source>
        <dbReference type="ARBA" id="ARBA00022692"/>
    </source>
</evidence>
<comment type="caution">
    <text evidence="5">Lacks conserved residue(s) required for the propagation of feature annotation.</text>
</comment>
<evidence type="ECO:0000256" key="5">
    <source>
        <dbReference type="RuleBase" id="RU362022"/>
    </source>
</evidence>
<keyword evidence="5" id="KW-0489">Methyltransferase</keyword>
<keyword evidence="5" id="KW-0808">Transferase</keyword>
<sequence>MSLTLLKIPFILADTVCMRITATPPNPPLPPGKHAVYIPDWRERSSKPGVALWFAPHRTADDLKHSQRPADLSHPCIPQSAWRDLALTAFSGHLVITPVFALGVGITLAGTLLRIQCYRTLGRHLTFELSLQKEHKLITRGPYAVVRHPSFTALMLTLVGGWMTLALRGSYVAECGVLQSCVGGLIVVLWPGVALAVAASLLLRVAREDAMLKACFGVEWEEWAAAVPSKIVPGIF</sequence>
<proteinExistence type="inferred from homology"/>
<dbReference type="Gene3D" id="1.20.120.1630">
    <property type="match status" value="1"/>
</dbReference>
<comment type="catalytic activity">
    <reaction evidence="5">
        <text>[protein]-C-terminal S-[(2E,6E)-farnesyl]-L-cysteine + S-adenosyl-L-methionine = [protein]-C-terminal S-[(2E,6E)-farnesyl]-L-cysteine methyl ester + S-adenosyl-L-homocysteine</text>
        <dbReference type="Rhea" id="RHEA:21672"/>
        <dbReference type="Rhea" id="RHEA-COMP:12125"/>
        <dbReference type="Rhea" id="RHEA-COMP:12126"/>
        <dbReference type="ChEBI" id="CHEBI:57856"/>
        <dbReference type="ChEBI" id="CHEBI:59789"/>
        <dbReference type="ChEBI" id="CHEBI:90510"/>
        <dbReference type="ChEBI" id="CHEBI:90511"/>
        <dbReference type="EC" id="2.1.1.100"/>
    </reaction>
</comment>
<comment type="subcellular location">
    <subcellularLocation>
        <location evidence="5">Endoplasmic reticulum membrane</location>
        <topology evidence="5">Multi-pass membrane protein</topology>
    </subcellularLocation>
    <subcellularLocation>
        <location evidence="1">Membrane</location>
        <topology evidence="1">Multi-pass membrane protein</topology>
    </subcellularLocation>
</comment>
<organism evidence="6 7">
    <name type="scientific">Mycena rosella</name>
    <name type="common">Pink bonnet</name>
    <name type="synonym">Agaricus rosellus</name>
    <dbReference type="NCBI Taxonomy" id="1033263"/>
    <lineage>
        <taxon>Eukaryota</taxon>
        <taxon>Fungi</taxon>
        <taxon>Dikarya</taxon>
        <taxon>Basidiomycota</taxon>
        <taxon>Agaricomycotina</taxon>
        <taxon>Agaricomycetes</taxon>
        <taxon>Agaricomycetidae</taxon>
        <taxon>Agaricales</taxon>
        <taxon>Marasmiineae</taxon>
        <taxon>Mycenaceae</taxon>
        <taxon>Mycena</taxon>
    </lineage>
</organism>
<evidence type="ECO:0000256" key="1">
    <source>
        <dbReference type="ARBA" id="ARBA00004141"/>
    </source>
</evidence>
<keyword evidence="2 5" id="KW-0812">Transmembrane</keyword>
<keyword evidence="5" id="KW-0256">Endoplasmic reticulum</keyword>
<dbReference type="PANTHER" id="PTHR12714:SF9">
    <property type="entry name" value="PROTEIN-S-ISOPRENYLCYSTEINE O-METHYLTRANSFERASE"/>
    <property type="match status" value="1"/>
</dbReference>
<dbReference type="Pfam" id="PF04140">
    <property type="entry name" value="ICMT"/>
    <property type="match status" value="1"/>
</dbReference>
<protein>
    <recommendedName>
        <fullName evidence="5">Protein-S-isoprenylcysteine O-methyltransferase</fullName>
        <ecNumber evidence="5">2.1.1.100</ecNumber>
    </recommendedName>
</protein>
<accession>A0AAD7DJ87</accession>
<dbReference type="InterPro" id="IPR007269">
    <property type="entry name" value="ICMT_MeTrfase"/>
</dbReference>
<comment type="caution">
    <text evidence="6">The sequence shown here is derived from an EMBL/GenBank/DDBJ whole genome shotgun (WGS) entry which is preliminary data.</text>
</comment>
<dbReference type="PANTHER" id="PTHR12714">
    <property type="entry name" value="PROTEIN-S ISOPRENYLCYSTEINE O-METHYLTRANSFERASE"/>
    <property type="match status" value="1"/>
</dbReference>
<feature type="transmembrane region" description="Helical" evidence="5">
    <location>
        <begin position="177"/>
        <end position="203"/>
    </location>
</feature>
<dbReference type="EMBL" id="JARKIE010000050">
    <property type="protein sequence ID" value="KAJ7692696.1"/>
    <property type="molecule type" value="Genomic_DNA"/>
</dbReference>
<dbReference type="EC" id="2.1.1.100" evidence="5"/>
<comment type="similarity">
    <text evidence="5">Belongs to the class VI-like SAM-binding methyltransferase superfamily. Isoprenylcysteine carboxyl methyltransferase family.</text>
</comment>
<dbReference type="GO" id="GO:0005789">
    <property type="term" value="C:endoplasmic reticulum membrane"/>
    <property type="evidence" value="ECO:0007669"/>
    <property type="project" value="UniProtKB-SubCell"/>
</dbReference>
<dbReference type="AlphaFoldDB" id="A0AAD7DJ87"/>
<evidence type="ECO:0000313" key="6">
    <source>
        <dbReference type="EMBL" id="KAJ7692696.1"/>
    </source>
</evidence>
<keyword evidence="3 5" id="KW-1133">Transmembrane helix</keyword>
<name>A0AAD7DJ87_MYCRO</name>
<evidence type="ECO:0000256" key="3">
    <source>
        <dbReference type="ARBA" id="ARBA00022989"/>
    </source>
</evidence>
<keyword evidence="4 5" id="KW-0472">Membrane</keyword>